<dbReference type="FunFam" id="2.60.40.4380:FF:000002">
    <property type="entry name" value="Translational regulator CsrA"/>
    <property type="match status" value="1"/>
</dbReference>
<evidence type="ECO:0000256" key="2">
    <source>
        <dbReference type="ARBA" id="ARBA00022491"/>
    </source>
</evidence>
<dbReference type="Pfam" id="PF02599">
    <property type="entry name" value="CsrA"/>
    <property type="match status" value="1"/>
</dbReference>
<dbReference type="GO" id="GO:0048027">
    <property type="term" value="F:mRNA 5'-UTR binding"/>
    <property type="evidence" value="ECO:0007669"/>
    <property type="project" value="UniProtKB-UniRule"/>
</dbReference>
<comment type="subunit">
    <text evidence="5">Homodimer; the beta-strands of each monomer intercalate to form a hydrophobic core, while the alpha-helices form wings that extend away from the core.</text>
</comment>
<dbReference type="InterPro" id="IPR036107">
    <property type="entry name" value="CsrA_sf"/>
</dbReference>
<evidence type="ECO:0000256" key="4">
    <source>
        <dbReference type="ARBA" id="ARBA00022884"/>
    </source>
</evidence>
<dbReference type="GO" id="GO:0006109">
    <property type="term" value="P:regulation of carbohydrate metabolic process"/>
    <property type="evidence" value="ECO:0007669"/>
    <property type="project" value="InterPro"/>
</dbReference>
<proteinExistence type="inferred from homology"/>
<comment type="function">
    <text evidence="5">A translational regulator that binds mRNA to regulate translation initiation and/or mRNA stability. Usually binds in the 5'-UTR at or near the Shine-Dalgarno sequence preventing ribosome-binding, thus repressing translation. Its main target seems to be the major flagellin gene, while its function is anatagonized by FliW.</text>
</comment>
<reference evidence="7" key="2">
    <citation type="journal article" date="2019" name="MicrobiologyOpen">
        <title>High-quality draft genome sequence of Gaiella occulta isolated from a 150 meter deep mineral water borehole and comparison with the genome sequences of other deep-branching lineages of the phylum Actinobacteria.</title>
        <authorList>
            <person name="Severino R."/>
            <person name="Froufe H.J.C."/>
            <person name="Barroso C."/>
            <person name="Albuquerque L."/>
            <person name="Lobo-da-Cunha A."/>
            <person name="da Costa M.S."/>
            <person name="Egas C."/>
        </authorList>
    </citation>
    <scope>NUCLEOTIDE SEQUENCE [LARGE SCALE GENOMIC DNA]</scope>
    <source>
        <strain evidence="7">F2-233</strain>
    </source>
</reference>
<keyword evidence="2 5" id="KW-0678">Repressor</keyword>
<evidence type="ECO:0000313" key="7">
    <source>
        <dbReference type="Proteomes" id="UP000254134"/>
    </source>
</evidence>
<comment type="caution">
    <text evidence="6">The sequence shown here is derived from an EMBL/GenBank/DDBJ whole genome shotgun (WGS) entry which is preliminary data.</text>
</comment>
<dbReference type="GO" id="GO:0044781">
    <property type="term" value="P:bacterial-type flagellum organization"/>
    <property type="evidence" value="ECO:0007669"/>
    <property type="project" value="UniProtKB-KW"/>
</dbReference>
<keyword evidence="1 5" id="KW-0963">Cytoplasm</keyword>
<evidence type="ECO:0000256" key="5">
    <source>
        <dbReference type="HAMAP-Rule" id="MF_00167"/>
    </source>
</evidence>
<dbReference type="GO" id="GO:0045947">
    <property type="term" value="P:negative regulation of translational initiation"/>
    <property type="evidence" value="ECO:0007669"/>
    <property type="project" value="UniProtKB-UniRule"/>
</dbReference>
<organism evidence="6 7">
    <name type="scientific">Gaiella occulta</name>
    <dbReference type="NCBI Taxonomy" id="1002870"/>
    <lineage>
        <taxon>Bacteria</taxon>
        <taxon>Bacillati</taxon>
        <taxon>Actinomycetota</taxon>
        <taxon>Thermoleophilia</taxon>
        <taxon>Gaiellales</taxon>
        <taxon>Gaiellaceae</taxon>
        <taxon>Gaiella</taxon>
    </lineage>
</organism>
<dbReference type="GO" id="GO:0006402">
    <property type="term" value="P:mRNA catabolic process"/>
    <property type="evidence" value="ECO:0007669"/>
    <property type="project" value="InterPro"/>
</dbReference>
<dbReference type="NCBIfam" id="TIGR00202">
    <property type="entry name" value="csrA"/>
    <property type="match status" value="1"/>
</dbReference>
<keyword evidence="4 5" id="KW-0694">RNA-binding</keyword>
<dbReference type="AlphaFoldDB" id="A0A7M2Z2N0"/>
<dbReference type="PANTHER" id="PTHR34984:SF1">
    <property type="entry name" value="CARBON STORAGE REGULATOR"/>
    <property type="match status" value="1"/>
</dbReference>
<evidence type="ECO:0000256" key="3">
    <source>
        <dbReference type="ARBA" id="ARBA00022845"/>
    </source>
</evidence>
<evidence type="ECO:0000256" key="1">
    <source>
        <dbReference type="ARBA" id="ARBA00022490"/>
    </source>
</evidence>
<dbReference type="GO" id="GO:0005829">
    <property type="term" value="C:cytosol"/>
    <property type="evidence" value="ECO:0007669"/>
    <property type="project" value="TreeGrafter"/>
</dbReference>
<dbReference type="Proteomes" id="UP000254134">
    <property type="component" value="Unassembled WGS sequence"/>
</dbReference>
<dbReference type="EMBL" id="QQZY01000001">
    <property type="protein sequence ID" value="RDI76013.1"/>
    <property type="molecule type" value="Genomic_DNA"/>
</dbReference>
<accession>A0A7M2Z2N0</accession>
<dbReference type="PANTHER" id="PTHR34984">
    <property type="entry name" value="CARBON STORAGE REGULATOR"/>
    <property type="match status" value="1"/>
</dbReference>
<sequence length="83" mass="9071">MLVLTRAKNEAIMIGDDIRIEVVDVVGGGRQVRIGISAPRSTPVFREEVYRAIQVENERGSAVSPDALAAAASLVEDRRRKQP</sequence>
<dbReference type="InterPro" id="IPR003751">
    <property type="entry name" value="CsrA"/>
</dbReference>
<keyword evidence="7" id="KW-1185">Reference proteome</keyword>
<dbReference type="GO" id="GO:1902208">
    <property type="term" value="P:regulation of bacterial-type flagellum assembly"/>
    <property type="evidence" value="ECO:0007669"/>
    <property type="project" value="UniProtKB-UniRule"/>
</dbReference>
<keyword evidence="3 5" id="KW-0810">Translation regulation</keyword>
<protein>
    <recommendedName>
        <fullName evidence="5">Translational regulator CsrA</fullName>
    </recommendedName>
</protein>
<dbReference type="Gene3D" id="2.60.40.4380">
    <property type="entry name" value="Translational regulator CsrA"/>
    <property type="match status" value="1"/>
</dbReference>
<gene>
    <name evidence="5" type="primary">csrA</name>
    <name evidence="6" type="ORF">Gocc_0432</name>
</gene>
<dbReference type="NCBIfam" id="NF002469">
    <property type="entry name" value="PRK01712.1"/>
    <property type="match status" value="1"/>
</dbReference>
<dbReference type="RefSeq" id="WP_114794879.1">
    <property type="nucleotide sequence ID" value="NZ_QQZY01000001.1"/>
</dbReference>
<reference evidence="6 7" key="1">
    <citation type="submission" date="2018-07" db="EMBL/GenBank/DDBJ databases">
        <title>High-quality-draft genome sequence of Gaiella occulta.</title>
        <authorList>
            <person name="Severino R."/>
            <person name="Froufe H.J.C."/>
            <person name="Rainey F.A."/>
            <person name="Barroso C."/>
            <person name="Albuquerque L."/>
            <person name="Lobo-Da-Cunha A."/>
            <person name="Da Costa M.S."/>
            <person name="Egas C."/>
        </authorList>
    </citation>
    <scope>NUCLEOTIDE SEQUENCE [LARGE SCALE GENOMIC DNA]</scope>
    <source>
        <strain evidence="6 7">F2-233</strain>
    </source>
</reference>
<keyword evidence="5" id="KW-1005">Bacterial flagellum biogenesis</keyword>
<comment type="similarity">
    <text evidence="5">Belongs to the CsrA/RsmA family.</text>
</comment>
<evidence type="ECO:0000313" key="6">
    <source>
        <dbReference type="EMBL" id="RDI76013.1"/>
    </source>
</evidence>
<comment type="subcellular location">
    <subcellularLocation>
        <location evidence="5">Cytoplasm</location>
    </subcellularLocation>
</comment>
<dbReference type="SUPFAM" id="SSF117130">
    <property type="entry name" value="CsrA-like"/>
    <property type="match status" value="1"/>
</dbReference>
<name>A0A7M2Z2N0_9ACTN</name>
<dbReference type="HAMAP" id="MF_00167">
    <property type="entry name" value="CsrA"/>
    <property type="match status" value="1"/>
</dbReference>